<dbReference type="Gene3D" id="3.40.50.300">
    <property type="entry name" value="P-loop containing nucleotide triphosphate hydrolases"/>
    <property type="match status" value="1"/>
</dbReference>
<evidence type="ECO:0000256" key="15">
    <source>
        <dbReference type="ARBA" id="ARBA00023134"/>
    </source>
</evidence>
<evidence type="ECO:0000256" key="17">
    <source>
        <dbReference type="ARBA" id="ARBA00030571"/>
    </source>
</evidence>
<keyword evidence="12 19" id="KW-0547">Nucleotide-binding</keyword>
<organism evidence="20 21">
    <name type="scientific">Insulibacter thermoxylanivorax</name>
    <dbReference type="NCBI Taxonomy" id="2749268"/>
    <lineage>
        <taxon>Bacteria</taxon>
        <taxon>Bacillati</taxon>
        <taxon>Bacillota</taxon>
        <taxon>Bacilli</taxon>
        <taxon>Bacillales</taxon>
        <taxon>Paenibacillaceae</taxon>
        <taxon>Insulibacter</taxon>
    </lineage>
</organism>
<feature type="binding site" evidence="19">
    <location>
        <begin position="7"/>
        <end position="14"/>
    </location>
    <ligand>
        <name>GTP</name>
        <dbReference type="ChEBI" id="CHEBI:37565"/>
    </ligand>
</feature>
<dbReference type="CDD" id="cd00544">
    <property type="entry name" value="CobU"/>
    <property type="match status" value="1"/>
</dbReference>
<feature type="binding site" evidence="19">
    <location>
        <position position="67"/>
    </location>
    <ligand>
        <name>GTP</name>
        <dbReference type="ChEBI" id="CHEBI:37565"/>
    </ligand>
</feature>
<name>A0A916QII0_9BACL</name>
<evidence type="ECO:0000256" key="5">
    <source>
        <dbReference type="ARBA" id="ARBA00004692"/>
    </source>
</evidence>
<evidence type="ECO:0000313" key="21">
    <source>
        <dbReference type="Proteomes" id="UP000654993"/>
    </source>
</evidence>
<dbReference type="RefSeq" id="WP_200967692.1">
    <property type="nucleotide sequence ID" value="NZ_BMAQ01000048.1"/>
</dbReference>
<feature type="binding site" evidence="19">
    <location>
        <begin position="53"/>
        <end position="56"/>
    </location>
    <ligand>
        <name>GTP</name>
        <dbReference type="ChEBI" id="CHEBI:37565"/>
    </ligand>
</feature>
<evidence type="ECO:0000256" key="14">
    <source>
        <dbReference type="ARBA" id="ARBA00022840"/>
    </source>
</evidence>
<evidence type="ECO:0000256" key="7">
    <source>
        <dbReference type="ARBA" id="ARBA00007490"/>
    </source>
</evidence>
<evidence type="ECO:0000256" key="12">
    <source>
        <dbReference type="ARBA" id="ARBA00022741"/>
    </source>
</evidence>
<evidence type="ECO:0000256" key="16">
    <source>
        <dbReference type="ARBA" id="ARBA00029570"/>
    </source>
</evidence>
<dbReference type="EMBL" id="BMAQ01000048">
    <property type="protein sequence ID" value="GFR39504.1"/>
    <property type="molecule type" value="Genomic_DNA"/>
</dbReference>
<feature type="binding site" evidence="19">
    <location>
        <position position="92"/>
    </location>
    <ligand>
        <name>GTP</name>
        <dbReference type="ChEBI" id="CHEBI:37565"/>
    </ligand>
</feature>
<dbReference type="Proteomes" id="UP000654993">
    <property type="component" value="Unassembled WGS sequence"/>
</dbReference>
<dbReference type="SUPFAM" id="SSF52540">
    <property type="entry name" value="P-loop containing nucleoside triphosphate hydrolases"/>
    <property type="match status" value="1"/>
</dbReference>
<feature type="binding site" evidence="19">
    <location>
        <begin position="36"/>
        <end position="38"/>
    </location>
    <ligand>
        <name>GTP</name>
        <dbReference type="ChEBI" id="CHEBI:37565"/>
    </ligand>
</feature>
<comment type="catalytic activity">
    <reaction evidence="2">
        <text>adenosylcob(III)inamide phosphate + GTP + H(+) = adenosylcob(III)inamide-GDP + diphosphate</text>
        <dbReference type="Rhea" id="RHEA:22712"/>
        <dbReference type="ChEBI" id="CHEBI:15378"/>
        <dbReference type="ChEBI" id="CHEBI:33019"/>
        <dbReference type="ChEBI" id="CHEBI:37565"/>
        <dbReference type="ChEBI" id="CHEBI:58502"/>
        <dbReference type="ChEBI" id="CHEBI:60487"/>
        <dbReference type="EC" id="2.7.7.62"/>
    </reaction>
</comment>
<dbReference type="Pfam" id="PF02283">
    <property type="entry name" value="CobU"/>
    <property type="match status" value="1"/>
</dbReference>
<keyword evidence="11" id="KW-0808">Transferase</keyword>
<comment type="similarity">
    <text evidence="7">Belongs to the CobU/CobP family.</text>
</comment>
<evidence type="ECO:0000256" key="8">
    <source>
        <dbReference type="ARBA" id="ARBA00012016"/>
    </source>
</evidence>
<comment type="function">
    <text evidence="4">Catalyzes ATP-dependent phosphorylation of adenosylcobinamide and addition of GMP to adenosylcobinamide phosphate.</text>
</comment>
<dbReference type="PANTHER" id="PTHR34848:SF1">
    <property type="entry name" value="BIFUNCTIONAL ADENOSYLCOBALAMIN BIOSYNTHESIS PROTEIN COBU"/>
    <property type="match status" value="1"/>
</dbReference>
<feature type="active site" description="GMP-histidine intermediate" evidence="18">
    <location>
        <position position="52"/>
    </location>
</feature>
<dbReference type="GO" id="GO:0043752">
    <property type="term" value="F:adenosylcobinamide kinase activity"/>
    <property type="evidence" value="ECO:0007669"/>
    <property type="project" value="UniProtKB-EC"/>
</dbReference>
<dbReference type="EC" id="2.7.1.156" evidence="8"/>
<keyword evidence="15 19" id="KW-0342">GTP-binding</keyword>
<sequence>MITLVTGGARSGKSRFAEQLALRISEHYSAPGYYIATAEAGDGEMAERIARHRERREQSMAGWQTIEEPYDLTGRLEEIAGTVSAEPVVLVDCLTLWLSNWLLCTEQDDPERRIEQQVSHLLAAAKELQGWLVIVTNEVGDGLVPEYPLGRMFRDLAGWMNQRMAEQADHVFLVTAGIPIELKRARYRFVAEDFCLR</sequence>
<dbReference type="NCBIfam" id="NF004469">
    <property type="entry name" value="PRK05800.1"/>
    <property type="match status" value="1"/>
</dbReference>
<evidence type="ECO:0000256" key="11">
    <source>
        <dbReference type="ARBA" id="ARBA00022679"/>
    </source>
</evidence>
<keyword evidence="14" id="KW-0067">ATP-binding</keyword>
<evidence type="ECO:0000256" key="19">
    <source>
        <dbReference type="PIRSR" id="PIRSR006135-2"/>
    </source>
</evidence>
<keyword evidence="13 20" id="KW-0418">Kinase</keyword>
<dbReference type="GO" id="GO:0009236">
    <property type="term" value="P:cobalamin biosynthetic process"/>
    <property type="evidence" value="ECO:0007669"/>
    <property type="project" value="UniProtKB-KW"/>
</dbReference>
<comment type="pathway">
    <text evidence="6">Cofactor biosynthesis; adenosylcobalamin biosynthesis; adenosylcobalamin from cob(II)yrinate a,c-diamide: step 5/7.</text>
</comment>
<reference evidence="20" key="2">
    <citation type="journal article" date="2021" name="Data Brief">
        <title>Draft genome sequence data of the facultative, thermophilic, xylanolytic bacterium Paenibacillus sp. strain DA-C8.</title>
        <authorList>
            <person name="Chhe C."/>
            <person name="Uke A."/>
            <person name="Baramee S."/>
            <person name="Ungkulpasvich U."/>
            <person name="Tachaapaikoon C."/>
            <person name="Pason P."/>
            <person name="Waeonukul R."/>
            <person name="Ratanakhanokchai K."/>
            <person name="Kosugi A."/>
        </authorList>
    </citation>
    <scope>NUCLEOTIDE SEQUENCE</scope>
    <source>
        <strain evidence="20">DA-C8</strain>
    </source>
</reference>
<keyword evidence="21" id="KW-1185">Reference proteome</keyword>
<dbReference type="EC" id="2.7.7.62" evidence="9"/>
<evidence type="ECO:0000256" key="6">
    <source>
        <dbReference type="ARBA" id="ARBA00005159"/>
    </source>
</evidence>
<evidence type="ECO:0000313" key="20">
    <source>
        <dbReference type="EMBL" id="GFR39504.1"/>
    </source>
</evidence>
<comment type="caution">
    <text evidence="20">The sequence shown here is derived from an EMBL/GenBank/DDBJ whole genome shotgun (WGS) entry which is preliminary data.</text>
</comment>
<reference evidence="20" key="1">
    <citation type="submission" date="2020-08" db="EMBL/GenBank/DDBJ databases">
        <authorList>
            <person name="Uke A."/>
            <person name="Chhe C."/>
            <person name="Baramee S."/>
            <person name="Kosugi A."/>
        </authorList>
    </citation>
    <scope>NUCLEOTIDE SEQUENCE</scope>
    <source>
        <strain evidence="20">DA-C8</strain>
    </source>
</reference>
<keyword evidence="10" id="KW-0169">Cobalamin biosynthesis</keyword>
<evidence type="ECO:0000256" key="10">
    <source>
        <dbReference type="ARBA" id="ARBA00022573"/>
    </source>
</evidence>
<dbReference type="InterPro" id="IPR003203">
    <property type="entry name" value="CobU/CobP"/>
</dbReference>
<evidence type="ECO:0000256" key="13">
    <source>
        <dbReference type="ARBA" id="ARBA00022777"/>
    </source>
</evidence>
<evidence type="ECO:0000256" key="9">
    <source>
        <dbReference type="ARBA" id="ARBA00012523"/>
    </source>
</evidence>
<dbReference type="GO" id="GO:0005525">
    <property type="term" value="F:GTP binding"/>
    <property type="evidence" value="ECO:0007669"/>
    <property type="project" value="UniProtKB-KW"/>
</dbReference>
<comment type="pathway">
    <text evidence="5">Cofactor biosynthesis; adenosylcobalamin biosynthesis; adenosylcobalamin from cob(II)yrinate a,c-diamide: step 6/7.</text>
</comment>
<evidence type="ECO:0000256" key="3">
    <source>
        <dbReference type="ARBA" id="ARBA00001522"/>
    </source>
</evidence>
<proteinExistence type="inferred from homology"/>
<evidence type="ECO:0000256" key="18">
    <source>
        <dbReference type="PIRSR" id="PIRSR006135-1"/>
    </source>
</evidence>
<evidence type="ECO:0000256" key="1">
    <source>
        <dbReference type="ARBA" id="ARBA00000312"/>
    </source>
</evidence>
<dbReference type="PANTHER" id="PTHR34848">
    <property type="match status" value="1"/>
</dbReference>
<dbReference type="GO" id="GO:0005524">
    <property type="term" value="F:ATP binding"/>
    <property type="evidence" value="ECO:0007669"/>
    <property type="project" value="UniProtKB-KW"/>
</dbReference>
<comment type="catalytic activity">
    <reaction evidence="1">
        <text>adenosylcob(III)inamide + ATP = adenosylcob(III)inamide phosphate + ADP + H(+)</text>
        <dbReference type="Rhea" id="RHEA:15769"/>
        <dbReference type="ChEBI" id="CHEBI:2480"/>
        <dbReference type="ChEBI" id="CHEBI:15378"/>
        <dbReference type="ChEBI" id="CHEBI:30616"/>
        <dbReference type="ChEBI" id="CHEBI:58502"/>
        <dbReference type="ChEBI" id="CHEBI:456216"/>
        <dbReference type="EC" id="2.7.1.156"/>
    </reaction>
</comment>
<evidence type="ECO:0000256" key="4">
    <source>
        <dbReference type="ARBA" id="ARBA00003889"/>
    </source>
</evidence>
<gene>
    <name evidence="20" type="primary">cobU</name>
    <name evidence="20" type="ORF">PRECH8_28000</name>
</gene>
<dbReference type="PIRSF" id="PIRSF006135">
    <property type="entry name" value="CobU"/>
    <property type="match status" value="1"/>
</dbReference>
<dbReference type="InterPro" id="IPR027417">
    <property type="entry name" value="P-loop_NTPase"/>
</dbReference>
<dbReference type="GO" id="GO:0008820">
    <property type="term" value="F:cobinamide phosphate guanylyltransferase activity"/>
    <property type="evidence" value="ECO:0007669"/>
    <property type="project" value="UniProtKB-EC"/>
</dbReference>
<accession>A0A916QII0</accession>
<protein>
    <recommendedName>
        <fullName evidence="16">Adenosylcobinamide kinase</fullName>
        <ecNumber evidence="8">2.7.1.156</ecNumber>
        <ecNumber evidence="9">2.7.7.62</ecNumber>
    </recommendedName>
    <alternativeName>
        <fullName evidence="17">Adenosylcobinamide-phosphate guanylyltransferase</fullName>
    </alternativeName>
</protein>
<dbReference type="AlphaFoldDB" id="A0A916QII0"/>
<evidence type="ECO:0000256" key="2">
    <source>
        <dbReference type="ARBA" id="ARBA00000711"/>
    </source>
</evidence>
<comment type="catalytic activity">
    <reaction evidence="3">
        <text>adenosylcob(III)inamide + GTP = adenosylcob(III)inamide phosphate + GDP + H(+)</text>
        <dbReference type="Rhea" id="RHEA:15765"/>
        <dbReference type="ChEBI" id="CHEBI:2480"/>
        <dbReference type="ChEBI" id="CHEBI:15378"/>
        <dbReference type="ChEBI" id="CHEBI:37565"/>
        <dbReference type="ChEBI" id="CHEBI:58189"/>
        <dbReference type="ChEBI" id="CHEBI:58502"/>
        <dbReference type="EC" id="2.7.1.156"/>
    </reaction>
</comment>